<dbReference type="GeneID" id="93876655"/>
<evidence type="ECO:0000259" key="8">
    <source>
        <dbReference type="Pfam" id="PF08245"/>
    </source>
</evidence>
<dbReference type="Pfam" id="PF08245">
    <property type="entry name" value="Mur_ligase_M"/>
    <property type="match status" value="1"/>
</dbReference>
<name>A0A0H3BKA3_TREPS</name>
<dbReference type="Proteomes" id="UP000001202">
    <property type="component" value="Chromosome"/>
</dbReference>
<evidence type="ECO:0000256" key="1">
    <source>
        <dbReference type="ARBA" id="ARBA00004496"/>
    </source>
</evidence>
<feature type="binding site" evidence="7">
    <location>
        <begin position="124"/>
        <end position="130"/>
    </location>
    <ligand>
        <name>ATP</name>
        <dbReference type="ChEBI" id="CHEBI:30616"/>
    </ligand>
</feature>
<dbReference type="GO" id="GO:0005524">
    <property type="term" value="F:ATP binding"/>
    <property type="evidence" value="ECO:0007669"/>
    <property type="project" value="UniProtKB-UniRule"/>
</dbReference>
<keyword evidence="7" id="KW-0133">Cell shape</keyword>
<dbReference type="GO" id="GO:0008360">
    <property type="term" value="P:regulation of cell shape"/>
    <property type="evidence" value="ECO:0007669"/>
    <property type="project" value="UniProtKB-KW"/>
</dbReference>
<dbReference type="Gene3D" id="3.40.1190.10">
    <property type="entry name" value="Mur-like, catalytic domain"/>
    <property type="match status" value="1"/>
</dbReference>
<evidence type="ECO:0000256" key="4">
    <source>
        <dbReference type="ARBA" id="ARBA00022598"/>
    </source>
</evidence>
<dbReference type="InterPro" id="IPR036565">
    <property type="entry name" value="Mur-like_cat_sf"/>
</dbReference>
<gene>
    <name evidence="7 9" type="primary">murD</name>
    <name evidence="9" type="ordered locus">TPASS_0903</name>
</gene>
<evidence type="ECO:0000256" key="7">
    <source>
        <dbReference type="HAMAP-Rule" id="MF_00639"/>
    </source>
</evidence>
<reference evidence="9 10" key="1">
    <citation type="journal article" date="2008" name="BMC Microbiol.">
        <title>Complete genome sequence of Treponema pallidum ssp. pallidum strain SS14 determined with oligonucleotide arrays.</title>
        <authorList>
            <person name="Matejkova P."/>
            <person name="Strouhal M."/>
            <person name="Smajs D."/>
            <person name="Norris S.J."/>
            <person name="Palzkill T."/>
            <person name="Petrosino J.F."/>
            <person name="Sodergren E."/>
            <person name="Norton J.E."/>
            <person name="Singh J."/>
            <person name="Richmond T.A."/>
            <person name="Molla M.N."/>
            <person name="Albert T.J."/>
            <person name="Weinstock G.M."/>
        </authorList>
    </citation>
    <scope>NUCLEOTIDE SEQUENCE [LARGE SCALE GENOMIC DNA]</scope>
    <source>
        <strain evidence="9 10">SS14</strain>
    </source>
</reference>
<dbReference type="Gene3D" id="3.90.190.20">
    <property type="entry name" value="Mur ligase, C-terminal domain"/>
    <property type="match status" value="1"/>
</dbReference>
<evidence type="ECO:0000256" key="5">
    <source>
        <dbReference type="ARBA" id="ARBA00022741"/>
    </source>
</evidence>
<proteinExistence type="inferred from homology"/>
<dbReference type="EC" id="6.3.2.9" evidence="7"/>
<keyword evidence="4 7" id="KW-0436">Ligase</keyword>
<dbReference type="GO" id="GO:0005737">
    <property type="term" value="C:cytoplasm"/>
    <property type="evidence" value="ECO:0007669"/>
    <property type="project" value="UniProtKB-SubCell"/>
</dbReference>
<evidence type="ECO:0000256" key="2">
    <source>
        <dbReference type="ARBA" id="ARBA00004752"/>
    </source>
</evidence>
<dbReference type="GO" id="GO:0008764">
    <property type="term" value="F:UDP-N-acetylmuramoylalanine-D-glutamate ligase activity"/>
    <property type="evidence" value="ECO:0007669"/>
    <property type="project" value="UniProtKB-UniRule"/>
</dbReference>
<dbReference type="KEGG" id="tpp:TPASS_0903"/>
<dbReference type="SUPFAM" id="SSF51984">
    <property type="entry name" value="MurCD N-terminal domain"/>
    <property type="match status" value="1"/>
</dbReference>
<evidence type="ECO:0000313" key="9">
    <source>
        <dbReference type="EMBL" id="ACD71319.1"/>
    </source>
</evidence>
<dbReference type="PANTHER" id="PTHR43692:SF1">
    <property type="entry name" value="UDP-N-ACETYLMURAMOYLALANINE--D-GLUTAMATE LIGASE"/>
    <property type="match status" value="1"/>
</dbReference>
<dbReference type="PANTHER" id="PTHR43692">
    <property type="entry name" value="UDP-N-ACETYLMURAMOYLALANINE--D-GLUTAMATE LIGASE"/>
    <property type="match status" value="1"/>
</dbReference>
<keyword evidence="6 7" id="KW-0067">ATP-binding</keyword>
<dbReference type="InterPro" id="IPR005762">
    <property type="entry name" value="MurD"/>
</dbReference>
<dbReference type="SMR" id="A0A0H3BKA3"/>
<dbReference type="GO" id="GO:0009252">
    <property type="term" value="P:peptidoglycan biosynthetic process"/>
    <property type="evidence" value="ECO:0007669"/>
    <property type="project" value="UniProtKB-UniRule"/>
</dbReference>
<evidence type="ECO:0000256" key="3">
    <source>
        <dbReference type="ARBA" id="ARBA00022490"/>
    </source>
</evidence>
<accession>A0A0H3BKA3</accession>
<dbReference type="SUPFAM" id="SSF53623">
    <property type="entry name" value="MurD-like peptide ligases, catalytic domain"/>
    <property type="match status" value="1"/>
</dbReference>
<dbReference type="GO" id="GO:0051301">
    <property type="term" value="P:cell division"/>
    <property type="evidence" value="ECO:0007669"/>
    <property type="project" value="UniProtKB-KW"/>
</dbReference>
<keyword evidence="5 7" id="KW-0547">Nucleotide-binding</keyword>
<comment type="pathway">
    <text evidence="2 7">Cell wall biogenesis; peptidoglycan biosynthesis.</text>
</comment>
<keyword evidence="7" id="KW-0573">Peptidoglycan synthesis</keyword>
<dbReference type="AlphaFoldDB" id="A0A0H3BKA3"/>
<dbReference type="EMBL" id="CP000805">
    <property type="protein sequence ID" value="ACD71319.1"/>
    <property type="molecule type" value="Genomic_DNA"/>
</dbReference>
<dbReference type="PATRIC" id="fig|455434.6.peg.890"/>
<feature type="domain" description="Mur ligase central" evidence="8">
    <location>
        <begin position="122"/>
        <end position="270"/>
    </location>
</feature>
<protein>
    <recommendedName>
        <fullName evidence="7">UDP-N-acetylmuramoylalanine--D-glutamate ligase</fullName>
        <ecNumber evidence="7">6.3.2.9</ecNumber>
    </recommendedName>
    <alternativeName>
        <fullName evidence="7">D-glutamic acid-adding enzyme</fullName>
    </alternativeName>
    <alternativeName>
        <fullName evidence="7">UDP-N-acetylmuramoyl-L-alanyl-D-glutamate synthetase</fullName>
    </alternativeName>
</protein>
<dbReference type="NCBIfam" id="TIGR01087">
    <property type="entry name" value="murD"/>
    <property type="match status" value="1"/>
</dbReference>
<evidence type="ECO:0000256" key="6">
    <source>
        <dbReference type="ARBA" id="ARBA00022840"/>
    </source>
</evidence>
<dbReference type="UniPathway" id="UPA00219"/>
<dbReference type="InterPro" id="IPR036615">
    <property type="entry name" value="Mur_ligase_C_dom_sf"/>
</dbReference>
<dbReference type="Gene3D" id="3.40.50.720">
    <property type="entry name" value="NAD(P)-binding Rossmann-like Domain"/>
    <property type="match status" value="1"/>
</dbReference>
<dbReference type="HAMAP" id="MF_00639">
    <property type="entry name" value="MurD"/>
    <property type="match status" value="1"/>
</dbReference>
<comment type="subcellular location">
    <subcellularLocation>
        <location evidence="1 7">Cytoplasm</location>
    </subcellularLocation>
</comment>
<keyword evidence="3 7" id="KW-0963">Cytoplasm</keyword>
<sequence length="532" mass="57848">MEQARALLQGKTVTIMGLGVHGGGCAAACFCAEAGARLTVTDLRNADALTPSLKRLRAYPSIRFTLGEHRLEDFENAHVVIKNPIVKGAHNIYLSAAQRAGARIETDISLFLRLSPAPLLAVSGSKGKSSTASALCYSLRALGFPAFLGGNSTVSPLEFVRHTTPATPVVLELSSWQLADLRAVDAQDHTVHHAGLLRPEIAIMTPIMADHQNWYADMESYVADKQVLYAHQGTHDTLLCNADDGWGPRFACEAQKNGVRVFWYTAQSPETACRACTPRLMERALWRATDGTYWARFAEGDRACMLIPPQLHVPGRVLQTQVASAALAALLFAQRHSLPPSSCPPCFCAHSHSPAYANHASPPDYACPSAHSPFQEHTRRLAQALESYTGIEHRLEFFYEKGGLRFYNDSASTVPEATIAALEAFDESVVLIVGGTDKNADYQPLAQAAAKAHALYLLAGSATARLQPLLHAAQVPFYGPFTSLEVLLQDLRARQKSPGVIVFSPGAASFELFAHEFERGTTFKSQVRIIFE</sequence>
<dbReference type="InterPro" id="IPR013221">
    <property type="entry name" value="Mur_ligase_cen"/>
</dbReference>
<dbReference type="SUPFAM" id="SSF53244">
    <property type="entry name" value="MurD-like peptide ligases, peptide-binding domain"/>
    <property type="match status" value="1"/>
</dbReference>
<comment type="similarity">
    <text evidence="7">Belongs to the MurCDEF family.</text>
</comment>
<comment type="catalytic activity">
    <reaction evidence="7">
        <text>UDP-N-acetyl-alpha-D-muramoyl-L-alanine + D-glutamate + ATP = UDP-N-acetyl-alpha-D-muramoyl-L-alanyl-D-glutamate + ADP + phosphate + H(+)</text>
        <dbReference type="Rhea" id="RHEA:16429"/>
        <dbReference type="ChEBI" id="CHEBI:15378"/>
        <dbReference type="ChEBI" id="CHEBI:29986"/>
        <dbReference type="ChEBI" id="CHEBI:30616"/>
        <dbReference type="ChEBI" id="CHEBI:43474"/>
        <dbReference type="ChEBI" id="CHEBI:83898"/>
        <dbReference type="ChEBI" id="CHEBI:83900"/>
        <dbReference type="ChEBI" id="CHEBI:456216"/>
        <dbReference type="EC" id="6.3.2.9"/>
    </reaction>
</comment>
<keyword evidence="7" id="KW-0961">Cell wall biogenesis/degradation</keyword>
<keyword evidence="7" id="KW-0132">Cell division</keyword>
<comment type="function">
    <text evidence="7">Cell wall formation. Catalyzes the addition of glutamate to the nucleotide precursor UDP-N-acetylmuramoyl-L-alanine (UMA).</text>
</comment>
<evidence type="ECO:0000313" key="10">
    <source>
        <dbReference type="Proteomes" id="UP000001202"/>
    </source>
</evidence>
<keyword evidence="7" id="KW-0131">Cell cycle</keyword>
<organism evidence="9 10">
    <name type="scientific">Treponema pallidum subsp. pallidum (strain SS14)</name>
    <dbReference type="NCBI Taxonomy" id="455434"/>
    <lineage>
        <taxon>Bacteria</taxon>
        <taxon>Pseudomonadati</taxon>
        <taxon>Spirochaetota</taxon>
        <taxon>Spirochaetia</taxon>
        <taxon>Spirochaetales</taxon>
        <taxon>Treponemataceae</taxon>
        <taxon>Treponema</taxon>
    </lineage>
</organism>
<dbReference type="RefSeq" id="WP_010882346.1">
    <property type="nucleotide sequence ID" value="NC_010741.1"/>
</dbReference>
<dbReference type="GO" id="GO:0071555">
    <property type="term" value="P:cell wall organization"/>
    <property type="evidence" value="ECO:0007669"/>
    <property type="project" value="UniProtKB-KW"/>
</dbReference>